<keyword evidence="6 9" id="KW-0807">Transducer</keyword>
<feature type="region of interest" description="Disordered" evidence="13">
    <location>
        <begin position="822"/>
        <end position="873"/>
    </location>
</feature>
<dbReference type="InterPro" id="IPR014815">
    <property type="entry name" value="PLC-beta_C"/>
</dbReference>
<dbReference type="PRINTS" id="PR00390">
    <property type="entry name" value="PHPHLIPASEC"/>
</dbReference>
<evidence type="ECO:0000256" key="8">
    <source>
        <dbReference type="ARBA" id="ARBA00023726"/>
    </source>
</evidence>
<dbReference type="InterPro" id="IPR017946">
    <property type="entry name" value="PLC-like_Pdiesterase_TIM-brl"/>
</dbReference>
<dbReference type="GO" id="GO:0005509">
    <property type="term" value="F:calcium ion binding"/>
    <property type="evidence" value="ECO:0007669"/>
    <property type="project" value="UniProtKB-UniRule"/>
</dbReference>
<feature type="domain" description="C2" evidence="14">
    <location>
        <begin position="649"/>
        <end position="772"/>
    </location>
</feature>
<feature type="binding site" evidence="11">
    <location>
        <position position="363"/>
    </location>
    <ligand>
        <name>Ca(2+)</name>
        <dbReference type="ChEBI" id="CHEBI:29108"/>
    </ligand>
</feature>
<dbReference type="SUPFAM" id="SSF47473">
    <property type="entry name" value="EF-hand"/>
    <property type="match status" value="1"/>
</dbReference>
<feature type="compositionally biased region" description="Low complexity" evidence="13">
    <location>
        <begin position="1133"/>
        <end position="1152"/>
    </location>
</feature>
<dbReference type="InterPro" id="IPR001711">
    <property type="entry name" value="PLipase_C_Pinositol-sp_Y"/>
</dbReference>
<evidence type="ECO:0000256" key="1">
    <source>
        <dbReference type="ARBA" id="ARBA00022553"/>
    </source>
</evidence>
<keyword evidence="11" id="KW-0479">Metal-binding</keyword>
<evidence type="ECO:0000256" key="3">
    <source>
        <dbReference type="ARBA" id="ARBA00022837"/>
    </source>
</evidence>
<dbReference type="GO" id="GO:0046488">
    <property type="term" value="P:phosphatidylinositol metabolic process"/>
    <property type="evidence" value="ECO:0007669"/>
    <property type="project" value="TreeGrafter"/>
</dbReference>
<evidence type="ECO:0000256" key="5">
    <source>
        <dbReference type="ARBA" id="ARBA00023098"/>
    </source>
</evidence>
<name>A0A3Q3A0V4_KRYMA</name>
<feature type="compositionally biased region" description="Basic and acidic residues" evidence="13">
    <location>
        <begin position="477"/>
        <end position="486"/>
    </location>
</feature>
<reference evidence="16" key="2">
    <citation type="submission" date="2025-09" db="UniProtKB">
        <authorList>
            <consortium name="Ensembl"/>
        </authorList>
    </citation>
    <scope>IDENTIFICATION</scope>
</reference>
<dbReference type="GeneID" id="108242882"/>
<accession>A0A3Q3A0V4</accession>
<comment type="catalytic activity">
    <reaction evidence="7">
        <text>a 1,2-diacyl-sn-glycero-3-phospho-(1D-myo-inositol-4,5-bisphosphate) + H2O = 1D-myo-inositol 1,4,5-trisphosphate + a 1,2-diacyl-sn-glycerol + H(+)</text>
        <dbReference type="Rhea" id="RHEA:33179"/>
        <dbReference type="ChEBI" id="CHEBI:15377"/>
        <dbReference type="ChEBI" id="CHEBI:15378"/>
        <dbReference type="ChEBI" id="CHEBI:17815"/>
        <dbReference type="ChEBI" id="CHEBI:58456"/>
        <dbReference type="ChEBI" id="CHEBI:203600"/>
        <dbReference type="EC" id="3.1.4.11"/>
    </reaction>
    <physiologicalReaction direction="left-to-right" evidence="7">
        <dbReference type="Rhea" id="RHEA:33180"/>
    </physiologicalReaction>
</comment>
<dbReference type="Pfam" id="PF17787">
    <property type="entry name" value="PH_14"/>
    <property type="match status" value="1"/>
</dbReference>
<evidence type="ECO:0000256" key="12">
    <source>
        <dbReference type="SAM" id="Coils"/>
    </source>
</evidence>
<keyword evidence="4 9" id="KW-0442">Lipid degradation</keyword>
<dbReference type="OrthoDB" id="269822at2759"/>
<dbReference type="GO" id="GO:0120548">
    <property type="term" value="F:phosphatidylinositol phospholipase C activity"/>
    <property type="evidence" value="ECO:0007669"/>
    <property type="project" value="RHEA"/>
</dbReference>
<keyword evidence="12" id="KW-0175">Coiled coil</keyword>
<evidence type="ECO:0000256" key="9">
    <source>
        <dbReference type="PIRNR" id="PIRNR000956"/>
    </source>
</evidence>
<feature type="region of interest" description="Disordered" evidence="13">
    <location>
        <begin position="933"/>
        <end position="969"/>
    </location>
</feature>
<dbReference type="STRING" id="37003.ENSKMAP00000009886"/>
<dbReference type="PIRSF" id="PIRSF000956">
    <property type="entry name" value="PLC-beta"/>
    <property type="match status" value="1"/>
</dbReference>
<dbReference type="Ensembl" id="ENSKMAT00000010045.1">
    <property type="protein sequence ID" value="ENSKMAP00000009886.1"/>
    <property type="gene ID" value="ENSKMAG00000007431.1"/>
</dbReference>
<keyword evidence="5 9" id="KW-0443">Lipid metabolism</keyword>
<dbReference type="Pfam" id="PF08703">
    <property type="entry name" value="PLC-beta_C"/>
    <property type="match status" value="1"/>
</dbReference>
<dbReference type="SUPFAM" id="SSF50729">
    <property type="entry name" value="PH domain-like"/>
    <property type="match status" value="1"/>
</dbReference>
<dbReference type="InterPro" id="IPR037862">
    <property type="entry name" value="PLC-beta_PH"/>
</dbReference>
<feature type="binding site" evidence="11">
    <location>
        <position position="414"/>
    </location>
    <ligand>
        <name>Ca(2+)</name>
        <dbReference type="ChEBI" id="CHEBI:29108"/>
    </ligand>
</feature>
<dbReference type="GO" id="GO:0004435">
    <property type="term" value="F:phosphatidylinositol-4,5-bisphosphate phospholipase C activity"/>
    <property type="evidence" value="ECO:0007669"/>
    <property type="project" value="UniProtKB-UniRule"/>
</dbReference>
<dbReference type="SUPFAM" id="SSF69989">
    <property type="entry name" value="C-terminal domain of PLC-beta"/>
    <property type="match status" value="1"/>
</dbReference>
<sequence>MAGAKPGVHALQLKPVTVHEELRKGGKFVKWEEDSVVQHSLVTIKVEPNGFFVYWTELPNQEPDVLDVHLIRDTRWGKYARHPKDLKLRAMLDSGVASDFPVERLLTIVYGSDLVNLTFLNFMAVQEDTAEIWAEELFSIATNILSRNESRKTYLYKAYIKLKLYVNQDGNIHLKHFQKMFGDKKRVDEALDKCKLLINKHYGVKAKDLKFPVFMELLDHMGQRPELQTIFEECGSKKKLFITLDQFMNFLNHTQRDPRLNEVLYPPLRESQVRNIMEKYETSAGRLERNQISMQAFNDYLIGEENLIIPPEKLDLNDDMNQPLSHYFINSSHNTYLTTGQLTGLSSVEMYRQVLLTGCRCVELDCWKGRTNDDEPYITHGFTMTTEISFREVIEAIAESAFKTSLYPVILSFENHVDAPKQQAKMAEYCKTIFGDRLLIDPLEKYPLKMEQPLPSPQDLLGKILIKNKKKCISKRKDSVRRKEEASATANGGDGESEDEEYEYDPPADPKAASSVEGTAKTEVLATEEMSNLVNYIEPVKFKSFGEAAVRKKFYEMSSFVETKGLELLKSFPSEFVEYNKNQLSRIYPKGTRVDSSNYMPQLFWNVGCQMAALNFQTLDAAMQLNMGVFEYNGNSGYLLKPEFMRRVDKHFDPFTENIVDGIVANTVSIKVISGQYLTDKKVSVYVEVDMFGLPADTKRKYRTKTVGNTMNPQWGEDAFTFNKVVLPSLASLRIAVLEDSGKFIAHRILPVSAMRPGYRYLNLKNELNQPLMLASLLVYIDVKDYIPNEHQEYADALTNPIKHISGMAKREDQLASLIEGFSLEGPDGPERSSARTDASSGSAREMTPKQEDDFMESDGETCPDTPGSPSDQLFAASALEDCLDYKLHPQVRPPRDMLIENLLTDVPALTLDDLKEHKNYDKMVKKQAKDLKELKKKHQKKLQAESQKKDKNFKRSIKKGESQETSAQKLREQQVQELLKLQQNFHRTEIDMREEHILEDVKKLKEVGPECLAAQLKKLKEVCDREKKELQKILDRKRQNSISEARTKDKEDVEEINRKHINDSVASLRKLEDKQNRREEKLKLRYSDLMRDINENLEKTSRAKLAQEVALELSEMEEDIRSLLRVEPQNDASFSSNHSSPASSGRPSNCSTPNFPSIRNQKSRASRSSIQSESEMPFS</sequence>
<dbReference type="GO" id="GO:0051209">
    <property type="term" value="P:release of sequestered calcium ion into cytosol"/>
    <property type="evidence" value="ECO:0007669"/>
    <property type="project" value="TreeGrafter"/>
</dbReference>
<dbReference type="EC" id="3.1.4.11" evidence="9"/>
<evidence type="ECO:0000256" key="4">
    <source>
        <dbReference type="ARBA" id="ARBA00022963"/>
    </source>
</evidence>
<evidence type="ECO:0000256" key="6">
    <source>
        <dbReference type="ARBA" id="ARBA00023224"/>
    </source>
</evidence>
<dbReference type="SUPFAM" id="SSF51695">
    <property type="entry name" value="PLC-like phosphodiesterases"/>
    <property type="match status" value="1"/>
</dbReference>
<dbReference type="FunFam" id="2.60.40.150:FF:000008">
    <property type="entry name" value="1-phosphatidylinositol 4,5-bisphosphate phosphodiesterase"/>
    <property type="match status" value="1"/>
</dbReference>
<dbReference type="Pfam" id="PF00168">
    <property type="entry name" value="C2"/>
    <property type="match status" value="1"/>
</dbReference>
<feature type="active site" evidence="10">
    <location>
        <position position="380"/>
    </location>
</feature>
<proteinExistence type="predicted"/>
<dbReference type="CDD" id="cd00275">
    <property type="entry name" value="C2_PLC_like"/>
    <property type="match status" value="1"/>
</dbReference>
<reference evidence="16" key="1">
    <citation type="submission" date="2025-08" db="UniProtKB">
        <authorList>
            <consortium name="Ensembl"/>
        </authorList>
    </citation>
    <scope>IDENTIFICATION</scope>
</reference>
<dbReference type="InterPro" id="IPR016280">
    <property type="entry name" value="PLC-beta"/>
</dbReference>
<dbReference type="InterPro" id="IPR053945">
    <property type="entry name" value="PLCB1-4-like_EFh"/>
</dbReference>
<keyword evidence="2 9" id="KW-0378">Hydrolase</keyword>
<feature type="active site" evidence="10">
    <location>
        <position position="333"/>
    </location>
</feature>
<dbReference type="Pfam" id="PF00388">
    <property type="entry name" value="PI-PLC-X"/>
    <property type="match status" value="1"/>
</dbReference>
<feature type="region of interest" description="Disordered" evidence="13">
    <location>
        <begin position="477"/>
        <end position="519"/>
    </location>
</feature>
<feature type="compositionally biased region" description="Acidic residues" evidence="13">
    <location>
        <begin position="495"/>
        <end position="506"/>
    </location>
</feature>
<dbReference type="PROSITE" id="PS50008">
    <property type="entry name" value="PIPLC_Y_DOMAIN"/>
    <property type="match status" value="1"/>
</dbReference>
<feature type="binding site" evidence="11">
    <location>
        <position position="334"/>
    </location>
    <ligand>
        <name>Ca(2+)</name>
        <dbReference type="ChEBI" id="CHEBI:29108"/>
    </ligand>
</feature>
<dbReference type="InterPro" id="IPR000909">
    <property type="entry name" value="PLipase_C_PInositol-sp_X_dom"/>
</dbReference>
<dbReference type="InterPro" id="IPR011992">
    <property type="entry name" value="EF-hand-dom_pair"/>
</dbReference>
<dbReference type="AlphaFoldDB" id="A0A3Q3A0V4"/>
<keyword evidence="1" id="KW-0597">Phosphoprotein</keyword>
<dbReference type="SUPFAM" id="SSF49562">
    <property type="entry name" value="C2 domain (Calcium/lipid-binding domain, CaLB)"/>
    <property type="match status" value="1"/>
</dbReference>
<dbReference type="GO" id="GO:0005737">
    <property type="term" value="C:cytoplasm"/>
    <property type="evidence" value="ECO:0007669"/>
    <property type="project" value="TreeGrafter"/>
</dbReference>
<dbReference type="Pfam" id="PF22631">
    <property type="entry name" value="PLCB1-4-like_EFh"/>
    <property type="match status" value="1"/>
</dbReference>
<dbReference type="PANTHER" id="PTHR10336:SF11">
    <property type="entry name" value="1-PHOSPHATIDYLINOSITOL 4,5-BISPHOSPHATE PHOSPHODIESTERASE BETA-3"/>
    <property type="match status" value="1"/>
</dbReference>
<dbReference type="Gene3D" id="3.20.20.190">
    <property type="entry name" value="Phosphatidylinositol (PI) phosphodiesterase"/>
    <property type="match status" value="1"/>
</dbReference>
<dbReference type="GO" id="GO:0016042">
    <property type="term" value="P:lipid catabolic process"/>
    <property type="evidence" value="ECO:0007669"/>
    <property type="project" value="UniProtKB-KW"/>
</dbReference>
<comment type="catalytic activity">
    <reaction evidence="8">
        <text>a 1,2-diacyl-sn-glycero-3-phospho-(1D-myo-inositol) + H2O = 1D-myo-inositol 1-phosphate + a 1,2-diacyl-sn-glycerol + H(+)</text>
        <dbReference type="Rhea" id="RHEA:43484"/>
        <dbReference type="ChEBI" id="CHEBI:15377"/>
        <dbReference type="ChEBI" id="CHEBI:15378"/>
        <dbReference type="ChEBI" id="CHEBI:17815"/>
        <dbReference type="ChEBI" id="CHEBI:57880"/>
        <dbReference type="ChEBI" id="CHEBI:58433"/>
    </reaction>
    <physiologicalReaction direction="left-to-right" evidence="8">
        <dbReference type="Rhea" id="RHEA:43485"/>
    </physiologicalReaction>
</comment>
<protein>
    <recommendedName>
        <fullName evidence="9">1-phosphatidylinositol 4,5-bisphosphate phosphodiesterase</fullName>
        <ecNumber evidence="9">3.1.4.11</ecNumber>
    </recommendedName>
</protein>
<evidence type="ECO:0000259" key="15">
    <source>
        <dbReference type="PROSITE" id="PS50008"/>
    </source>
</evidence>
<keyword evidence="3 11" id="KW-0106">Calcium</keyword>
<feature type="coiled-coil region" evidence="12">
    <location>
        <begin position="1014"/>
        <end position="1041"/>
    </location>
</feature>
<evidence type="ECO:0000256" key="7">
    <source>
        <dbReference type="ARBA" id="ARBA00023674"/>
    </source>
</evidence>
<dbReference type="SMART" id="SM00239">
    <property type="entry name" value="C2"/>
    <property type="match status" value="1"/>
</dbReference>
<organism evidence="16 17">
    <name type="scientific">Kryptolebias marmoratus</name>
    <name type="common">Mangrove killifish</name>
    <name type="synonym">Rivulus marmoratus</name>
    <dbReference type="NCBI Taxonomy" id="37003"/>
    <lineage>
        <taxon>Eukaryota</taxon>
        <taxon>Metazoa</taxon>
        <taxon>Chordata</taxon>
        <taxon>Craniata</taxon>
        <taxon>Vertebrata</taxon>
        <taxon>Euteleostomi</taxon>
        <taxon>Actinopterygii</taxon>
        <taxon>Neopterygii</taxon>
        <taxon>Teleostei</taxon>
        <taxon>Neoteleostei</taxon>
        <taxon>Acanthomorphata</taxon>
        <taxon>Ovalentaria</taxon>
        <taxon>Atherinomorphae</taxon>
        <taxon>Cyprinodontiformes</taxon>
        <taxon>Rivulidae</taxon>
        <taxon>Kryptolebias</taxon>
    </lineage>
</organism>
<dbReference type="Pfam" id="PF00387">
    <property type="entry name" value="PI-PLC-Y"/>
    <property type="match status" value="1"/>
</dbReference>
<dbReference type="FunFam" id="3.20.20.190:FF:000039">
    <property type="entry name" value="Phosphoinositide phospholipase C"/>
    <property type="match status" value="1"/>
</dbReference>
<dbReference type="InterPro" id="IPR000008">
    <property type="entry name" value="C2_dom"/>
</dbReference>
<feature type="domain" description="PI-PLC Y-box" evidence="15">
    <location>
        <begin position="530"/>
        <end position="646"/>
    </location>
</feature>
<feature type="compositionally biased region" description="Low complexity" evidence="13">
    <location>
        <begin position="1167"/>
        <end position="1180"/>
    </location>
</feature>
<dbReference type="PROSITE" id="PS50007">
    <property type="entry name" value="PIPLC_X_DOMAIN"/>
    <property type="match status" value="1"/>
</dbReference>
<dbReference type="Gene3D" id="2.30.29.240">
    <property type="match status" value="1"/>
</dbReference>
<dbReference type="SMART" id="SM00148">
    <property type="entry name" value="PLCXc"/>
    <property type="match status" value="1"/>
</dbReference>
<dbReference type="CDD" id="cd08591">
    <property type="entry name" value="PI-PLCc_beta"/>
    <property type="match status" value="1"/>
</dbReference>
<dbReference type="Proteomes" id="UP000264800">
    <property type="component" value="Unplaced"/>
</dbReference>
<dbReference type="GO" id="GO:0007186">
    <property type="term" value="P:G protein-coupled receptor signaling pathway"/>
    <property type="evidence" value="ECO:0007669"/>
    <property type="project" value="TreeGrafter"/>
</dbReference>
<evidence type="ECO:0000313" key="16">
    <source>
        <dbReference type="Ensembl" id="ENSKMAP00000009886.1"/>
    </source>
</evidence>
<dbReference type="RefSeq" id="XP_017283521.1">
    <property type="nucleotide sequence ID" value="XM_017428032.3"/>
</dbReference>
<dbReference type="GeneTree" id="ENSGT00940000160539"/>
<dbReference type="InterPro" id="IPR035892">
    <property type="entry name" value="C2_domain_sf"/>
</dbReference>
<evidence type="ECO:0000313" key="17">
    <source>
        <dbReference type="Proteomes" id="UP000264800"/>
    </source>
</evidence>
<dbReference type="SMART" id="SM00149">
    <property type="entry name" value="PLCYc"/>
    <property type="match status" value="1"/>
</dbReference>
<feature type="region of interest" description="Disordered" evidence="13">
    <location>
        <begin position="1123"/>
        <end position="1180"/>
    </location>
</feature>
<dbReference type="GO" id="GO:0048015">
    <property type="term" value="P:phosphatidylinositol-mediated signaling"/>
    <property type="evidence" value="ECO:0007669"/>
    <property type="project" value="TreeGrafter"/>
</dbReference>
<dbReference type="PROSITE" id="PS50004">
    <property type="entry name" value="C2"/>
    <property type="match status" value="1"/>
</dbReference>
<feature type="binding site" evidence="11">
    <location>
        <position position="365"/>
    </location>
    <ligand>
        <name>Ca(2+)</name>
        <dbReference type="ChEBI" id="CHEBI:29108"/>
    </ligand>
</feature>
<comment type="cofactor">
    <cofactor evidence="11">
        <name>Ca(2+)</name>
        <dbReference type="ChEBI" id="CHEBI:29108"/>
    </cofactor>
    <text evidence="11">Binds 1 Ca(2+) ion per subunit.</text>
</comment>
<evidence type="ECO:0000256" key="11">
    <source>
        <dbReference type="PIRSR" id="PIRSR000956-2"/>
    </source>
</evidence>
<dbReference type="Gene3D" id="1.20.1230.10">
    <property type="entry name" value="Phospholipase C beta, distal C-terminal domain"/>
    <property type="match status" value="1"/>
</dbReference>
<dbReference type="Gene3D" id="2.60.40.150">
    <property type="entry name" value="C2 domain"/>
    <property type="match status" value="1"/>
</dbReference>
<dbReference type="KEGG" id="kmr:108242882"/>
<dbReference type="CDD" id="cd13361">
    <property type="entry name" value="PH_PLC_beta"/>
    <property type="match status" value="1"/>
</dbReference>
<dbReference type="PANTHER" id="PTHR10336">
    <property type="entry name" value="PHOSPHOINOSITIDE-SPECIFIC PHOSPHOLIPASE C FAMILY PROTEIN"/>
    <property type="match status" value="1"/>
</dbReference>
<dbReference type="Gene3D" id="1.10.238.10">
    <property type="entry name" value="EF-hand"/>
    <property type="match status" value="1"/>
</dbReference>
<dbReference type="InterPro" id="IPR001192">
    <property type="entry name" value="PI-PLC_fam"/>
</dbReference>
<evidence type="ECO:0000259" key="14">
    <source>
        <dbReference type="PROSITE" id="PS50004"/>
    </source>
</evidence>
<evidence type="ECO:0000256" key="13">
    <source>
        <dbReference type="SAM" id="MobiDB-lite"/>
    </source>
</evidence>
<dbReference type="CTD" id="5331"/>
<dbReference type="InterPro" id="IPR042531">
    <property type="entry name" value="PLC-beta_C_sf"/>
</dbReference>
<keyword evidence="17" id="KW-1185">Reference proteome</keyword>
<evidence type="ECO:0000256" key="10">
    <source>
        <dbReference type="PIRSR" id="PIRSR000956-1"/>
    </source>
</evidence>
<evidence type="ECO:0000256" key="2">
    <source>
        <dbReference type="ARBA" id="ARBA00022801"/>
    </source>
</evidence>
<dbReference type="GO" id="GO:0005516">
    <property type="term" value="F:calmodulin binding"/>
    <property type="evidence" value="ECO:0007669"/>
    <property type="project" value="TreeGrafter"/>
</dbReference>